<gene>
    <name evidence="3" type="ORF">FOL47_009638</name>
</gene>
<keyword evidence="4" id="KW-1185">Reference proteome</keyword>
<feature type="region of interest" description="Disordered" evidence="1">
    <location>
        <begin position="1"/>
        <end position="61"/>
    </location>
</feature>
<dbReference type="Gene3D" id="2.130.10.10">
    <property type="entry name" value="YVTN repeat-like/Quinoprotein amine dehydrogenase"/>
    <property type="match status" value="1"/>
</dbReference>
<evidence type="ECO:0000313" key="4">
    <source>
        <dbReference type="Proteomes" id="UP000591131"/>
    </source>
</evidence>
<comment type="caution">
    <text evidence="3">The sequence shown here is derived from an EMBL/GenBank/DDBJ whole genome shotgun (WGS) entry which is preliminary data.</text>
</comment>
<dbReference type="InterPro" id="IPR036322">
    <property type="entry name" value="WD40_repeat_dom_sf"/>
</dbReference>
<accession>A0A7J6L742</accession>
<dbReference type="SUPFAM" id="SSF47473">
    <property type="entry name" value="EF-hand"/>
    <property type="match status" value="1"/>
</dbReference>
<dbReference type="OrthoDB" id="20669at2759"/>
<name>A0A7J6L742_PERCH</name>
<evidence type="ECO:0000259" key="2">
    <source>
        <dbReference type="PROSITE" id="PS50222"/>
    </source>
</evidence>
<feature type="compositionally biased region" description="Acidic residues" evidence="1">
    <location>
        <begin position="379"/>
        <end position="394"/>
    </location>
</feature>
<dbReference type="PROSITE" id="PS50222">
    <property type="entry name" value="EF_HAND_2"/>
    <property type="match status" value="1"/>
</dbReference>
<dbReference type="InterPro" id="IPR002048">
    <property type="entry name" value="EF_hand_dom"/>
</dbReference>
<organism evidence="3 4">
    <name type="scientific">Perkinsus chesapeaki</name>
    <name type="common">Clam parasite</name>
    <name type="synonym">Perkinsus andrewsi</name>
    <dbReference type="NCBI Taxonomy" id="330153"/>
    <lineage>
        <taxon>Eukaryota</taxon>
        <taxon>Sar</taxon>
        <taxon>Alveolata</taxon>
        <taxon>Perkinsozoa</taxon>
        <taxon>Perkinsea</taxon>
        <taxon>Perkinsida</taxon>
        <taxon>Perkinsidae</taxon>
        <taxon>Perkinsus</taxon>
    </lineage>
</organism>
<dbReference type="EMBL" id="JAAPAO010000687">
    <property type="protein sequence ID" value="KAF4655008.1"/>
    <property type="molecule type" value="Genomic_DNA"/>
</dbReference>
<sequence length="487" mass="54065">MLWDRVNDHNDIRSNNTEQYHHQQQQHLTDIHTNSYSYSDSTSDDEDEEEDARSSSICEDLDYHGSNSSITSFIGNYNSRIKGPGYRLRADIDNEDDDAVSSSSSLSSDNESSSSEDIHPLRHGIRPNTAATSTRSTSLNADKRLLISSRDTRQFEFHPTYDNIILTGHRSGHISIINSDIDECISSIKVDDSPILGLAWLNHTPNTAIYGASPSGNVGYIKYDKSLITAQRTSTFKHLSSISINSTDDYFMTSGFVPTVALFDLTTDDRIIQFDLRFHNNNNTQSSSSLPLLRVDIKALHSRTNYRRSVYLADGCNFVTAGTDENYYRIMSVDDGSDKATYNNPSPAAAAGGGGGGGIASLDDDLNDRSDAGSIMEDTVVDETAEEEEEEEDQPATTTTVGHPDGESDDNGGDGLAMCLKDHEYDPDDSETLLEAFHVLDPERKGWVDCNEMRDYLGSGHTGFREKEMSEFIEFARDREEDDQNVK</sequence>
<feature type="compositionally biased region" description="Acidic residues" evidence="1">
    <location>
        <begin position="42"/>
        <end position="51"/>
    </location>
</feature>
<feature type="compositionally biased region" description="Low complexity" evidence="1">
    <location>
        <begin position="100"/>
        <end position="115"/>
    </location>
</feature>
<dbReference type="InterPro" id="IPR011992">
    <property type="entry name" value="EF-hand-dom_pair"/>
</dbReference>
<dbReference type="InterPro" id="IPR046377">
    <property type="entry name" value="DHU1"/>
</dbReference>
<dbReference type="PANTHER" id="PTHR47201:SF1">
    <property type="entry name" value="PROTEIN DWD HYPERSENSITIVE TO UV-B 1"/>
    <property type="match status" value="1"/>
</dbReference>
<feature type="region of interest" description="Disordered" evidence="1">
    <location>
        <begin position="339"/>
        <end position="417"/>
    </location>
</feature>
<dbReference type="GO" id="GO:0005509">
    <property type="term" value="F:calcium ion binding"/>
    <property type="evidence" value="ECO:0007669"/>
    <property type="project" value="InterPro"/>
</dbReference>
<feature type="compositionally biased region" description="Basic and acidic residues" evidence="1">
    <location>
        <begin position="1"/>
        <end position="12"/>
    </location>
</feature>
<dbReference type="AlphaFoldDB" id="A0A7J6L742"/>
<dbReference type="PANTHER" id="PTHR47201">
    <property type="entry name" value="BNAC09G30780D PROTEIN"/>
    <property type="match status" value="1"/>
</dbReference>
<feature type="domain" description="EF-hand" evidence="2">
    <location>
        <begin position="428"/>
        <end position="463"/>
    </location>
</feature>
<dbReference type="SUPFAM" id="SSF50978">
    <property type="entry name" value="WD40 repeat-like"/>
    <property type="match status" value="1"/>
</dbReference>
<feature type="region of interest" description="Disordered" evidence="1">
    <location>
        <begin position="96"/>
        <end position="137"/>
    </location>
</feature>
<dbReference type="InterPro" id="IPR015943">
    <property type="entry name" value="WD40/YVTN_repeat-like_dom_sf"/>
</dbReference>
<feature type="compositionally biased region" description="Polar residues" evidence="1">
    <location>
        <begin position="13"/>
        <end position="34"/>
    </location>
</feature>
<protein>
    <recommendedName>
        <fullName evidence="2">EF-hand domain-containing protein</fullName>
    </recommendedName>
</protein>
<proteinExistence type="predicted"/>
<dbReference type="GO" id="GO:0080008">
    <property type="term" value="C:Cul4-RING E3 ubiquitin ligase complex"/>
    <property type="evidence" value="ECO:0007669"/>
    <property type="project" value="InterPro"/>
</dbReference>
<evidence type="ECO:0000313" key="3">
    <source>
        <dbReference type="EMBL" id="KAF4655008.1"/>
    </source>
</evidence>
<dbReference type="GO" id="GO:0071493">
    <property type="term" value="P:cellular response to UV-B"/>
    <property type="evidence" value="ECO:0007669"/>
    <property type="project" value="InterPro"/>
</dbReference>
<dbReference type="Proteomes" id="UP000591131">
    <property type="component" value="Unassembled WGS sequence"/>
</dbReference>
<reference evidence="3 4" key="1">
    <citation type="submission" date="2020-04" db="EMBL/GenBank/DDBJ databases">
        <title>Perkinsus chesapeaki whole genome sequence.</title>
        <authorList>
            <person name="Bogema D.R."/>
        </authorList>
    </citation>
    <scope>NUCLEOTIDE SEQUENCE [LARGE SCALE GENOMIC DNA]</scope>
    <source>
        <strain evidence="3">ATCC PRA-425</strain>
    </source>
</reference>
<evidence type="ECO:0000256" key="1">
    <source>
        <dbReference type="SAM" id="MobiDB-lite"/>
    </source>
</evidence>